<dbReference type="PANTHER" id="PTHR31719:SF94">
    <property type="entry name" value="PROTEIN ATAF2"/>
    <property type="match status" value="1"/>
</dbReference>
<dbReference type="SUPFAM" id="SSF101941">
    <property type="entry name" value="NAC domain"/>
    <property type="match status" value="1"/>
</dbReference>
<organism evidence="6 7">
    <name type="scientific">Penstemon davidsonii</name>
    <dbReference type="NCBI Taxonomy" id="160366"/>
    <lineage>
        <taxon>Eukaryota</taxon>
        <taxon>Viridiplantae</taxon>
        <taxon>Streptophyta</taxon>
        <taxon>Embryophyta</taxon>
        <taxon>Tracheophyta</taxon>
        <taxon>Spermatophyta</taxon>
        <taxon>Magnoliopsida</taxon>
        <taxon>eudicotyledons</taxon>
        <taxon>Gunneridae</taxon>
        <taxon>Pentapetalae</taxon>
        <taxon>asterids</taxon>
        <taxon>lamiids</taxon>
        <taxon>Lamiales</taxon>
        <taxon>Plantaginaceae</taxon>
        <taxon>Cheloneae</taxon>
        <taxon>Penstemon</taxon>
    </lineage>
</organism>
<accession>A0ABR0DDT2</accession>
<evidence type="ECO:0000313" key="7">
    <source>
        <dbReference type="Proteomes" id="UP001291926"/>
    </source>
</evidence>
<keyword evidence="3" id="KW-0804">Transcription</keyword>
<evidence type="ECO:0000256" key="3">
    <source>
        <dbReference type="ARBA" id="ARBA00023163"/>
    </source>
</evidence>
<feature type="non-terminal residue" evidence="6">
    <location>
        <position position="1"/>
    </location>
</feature>
<name>A0ABR0DDT2_9LAMI</name>
<dbReference type="Proteomes" id="UP001291926">
    <property type="component" value="Unassembled WGS sequence"/>
</dbReference>
<evidence type="ECO:0000256" key="1">
    <source>
        <dbReference type="ARBA" id="ARBA00023015"/>
    </source>
</evidence>
<dbReference type="EMBL" id="JAYDYQ010001844">
    <property type="protein sequence ID" value="KAK4487411.1"/>
    <property type="molecule type" value="Genomic_DNA"/>
</dbReference>
<keyword evidence="7" id="KW-1185">Reference proteome</keyword>
<reference evidence="6 7" key="1">
    <citation type="journal article" date="2023" name="bioRxiv">
        <title>Genome report: Whole genome sequence and annotation of Penstemon davidsonii.</title>
        <authorList>
            <person name="Ostevik K.L."/>
            <person name="Alabady M."/>
            <person name="Zhang M."/>
            <person name="Rausher M.D."/>
        </authorList>
    </citation>
    <scope>NUCLEOTIDE SEQUENCE [LARGE SCALE GENOMIC DNA]</scope>
    <source>
        <strain evidence="6">DNT005</strain>
        <tissue evidence="6">Whole leaf</tissue>
    </source>
</reference>
<gene>
    <name evidence="6" type="ORF">RD792_005957</name>
</gene>
<sequence>IFPPLEENIMYFFTPRDRKYQSSNRVNRVVGTGNWKATAKDKPVCYNGEVVGSKKVLVFYEGKSKTNWIMYEYALKEHNPKRKSTNNMRMDDWVLCRIYNRDDKSLKNQHRQVVINVPNENYIQPSPQCIDIGDLFSNGLINNCEDRVQPPSEYVLNEDPPQSIDIRGLFSNGLINDCEDRVLPPSEYVLNEDPQSIDNGGLFSNGLINNCEDRVLPPSEYVLNKDPQSDIGGLYSNGLINNCEDRVLPLSEYVLNEDPQHCMAHLQSNVQFNDNYLLSGFHDVEENPFTNNYHQVKRLKTSNCDLSNVDGFADFSMGLETPVCNEEEELDLNNLLKDADFEKFCKNLETLLPYEEEL</sequence>
<proteinExistence type="predicted"/>
<evidence type="ECO:0000256" key="2">
    <source>
        <dbReference type="ARBA" id="ARBA00023125"/>
    </source>
</evidence>
<dbReference type="Pfam" id="PF02365">
    <property type="entry name" value="NAM"/>
    <property type="match status" value="1"/>
</dbReference>
<keyword evidence="2" id="KW-0238">DNA-binding</keyword>
<keyword evidence="1" id="KW-0805">Transcription regulation</keyword>
<keyword evidence="4" id="KW-0539">Nucleus</keyword>
<dbReference type="PROSITE" id="PS51005">
    <property type="entry name" value="NAC"/>
    <property type="match status" value="1"/>
</dbReference>
<dbReference type="PANTHER" id="PTHR31719">
    <property type="entry name" value="NAC TRANSCRIPTION FACTOR 56"/>
    <property type="match status" value="1"/>
</dbReference>
<evidence type="ECO:0000259" key="5">
    <source>
        <dbReference type="PROSITE" id="PS51005"/>
    </source>
</evidence>
<evidence type="ECO:0000256" key="4">
    <source>
        <dbReference type="ARBA" id="ARBA00023242"/>
    </source>
</evidence>
<comment type="caution">
    <text evidence="6">The sequence shown here is derived from an EMBL/GenBank/DDBJ whole genome shotgun (WGS) entry which is preliminary data.</text>
</comment>
<dbReference type="Gene3D" id="2.170.150.80">
    <property type="entry name" value="NAC domain"/>
    <property type="match status" value="1"/>
</dbReference>
<dbReference type="InterPro" id="IPR036093">
    <property type="entry name" value="NAC_dom_sf"/>
</dbReference>
<protein>
    <recommendedName>
        <fullName evidence="5">NAC domain-containing protein</fullName>
    </recommendedName>
</protein>
<dbReference type="InterPro" id="IPR003441">
    <property type="entry name" value="NAC-dom"/>
</dbReference>
<feature type="domain" description="NAC" evidence="5">
    <location>
        <begin position="1"/>
        <end position="101"/>
    </location>
</feature>
<evidence type="ECO:0000313" key="6">
    <source>
        <dbReference type="EMBL" id="KAK4487411.1"/>
    </source>
</evidence>